<feature type="domain" description="SiaC family regulatory phosphoprotein" evidence="1">
    <location>
        <begin position="7"/>
        <end position="124"/>
    </location>
</feature>
<dbReference type="InterPro" id="IPR018530">
    <property type="entry name" value="SiaC"/>
</dbReference>
<dbReference type="Pfam" id="PF09345">
    <property type="entry name" value="SiaC"/>
    <property type="match status" value="1"/>
</dbReference>
<name>A1ZDF6_MICM2</name>
<protein>
    <recommendedName>
        <fullName evidence="1">SiaC family regulatory phosphoprotein domain-containing protein</fullName>
    </recommendedName>
</protein>
<evidence type="ECO:0000313" key="3">
    <source>
        <dbReference type="Proteomes" id="UP000004095"/>
    </source>
</evidence>
<gene>
    <name evidence="2" type="ORF">M23134_05201</name>
</gene>
<dbReference type="RefSeq" id="WP_002693517.1">
    <property type="nucleotide sequence ID" value="NZ_AAWS01000002.1"/>
</dbReference>
<reference evidence="2 3" key="1">
    <citation type="submission" date="2007-01" db="EMBL/GenBank/DDBJ databases">
        <authorList>
            <person name="Haygood M."/>
            <person name="Podell S."/>
            <person name="Anderson C."/>
            <person name="Hopkinson B."/>
            <person name="Roe K."/>
            <person name="Barbeau K."/>
            <person name="Gaasterland T."/>
            <person name="Ferriera S."/>
            <person name="Johnson J."/>
            <person name="Kravitz S."/>
            <person name="Beeson K."/>
            <person name="Sutton G."/>
            <person name="Rogers Y.-H."/>
            <person name="Friedman R."/>
            <person name="Frazier M."/>
            <person name="Venter J.C."/>
        </authorList>
    </citation>
    <scope>NUCLEOTIDE SEQUENCE [LARGE SCALE GENOMIC DNA]</scope>
    <source>
        <strain evidence="2 3">ATCC 23134</strain>
    </source>
</reference>
<sequence>MDDLRMKDKEGKSYILFNRHTNLFEIYGEDSEHITAFYQQVKDWLEAYIQVSHKPISVNLQFLQYHSSSYAALLQILQLFNDLYTNKKILIMINWFINCSDMKTMKDVKTIKSKVGVLPLNILKVDKA</sequence>
<evidence type="ECO:0000259" key="1">
    <source>
        <dbReference type="Pfam" id="PF09345"/>
    </source>
</evidence>
<evidence type="ECO:0000313" key="2">
    <source>
        <dbReference type="EMBL" id="EAY31695.1"/>
    </source>
</evidence>
<comment type="caution">
    <text evidence="2">The sequence shown here is derived from an EMBL/GenBank/DDBJ whole genome shotgun (WGS) entry which is preliminary data.</text>
</comment>
<accession>A1ZDF6</accession>
<keyword evidence="3" id="KW-1185">Reference proteome</keyword>
<dbReference type="Proteomes" id="UP000004095">
    <property type="component" value="Unassembled WGS sequence"/>
</dbReference>
<proteinExistence type="predicted"/>
<dbReference type="AlphaFoldDB" id="A1ZDF6"/>
<organism evidence="2 3">
    <name type="scientific">Microscilla marina ATCC 23134</name>
    <dbReference type="NCBI Taxonomy" id="313606"/>
    <lineage>
        <taxon>Bacteria</taxon>
        <taxon>Pseudomonadati</taxon>
        <taxon>Bacteroidota</taxon>
        <taxon>Cytophagia</taxon>
        <taxon>Cytophagales</taxon>
        <taxon>Microscillaceae</taxon>
        <taxon>Microscilla</taxon>
    </lineage>
</organism>
<dbReference type="EMBL" id="AAWS01000002">
    <property type="protein sequence ID" value="EAY31695.1"/>
    <property type="molecule type" value="Genomic_DNA"/>
</dbReference>